<sequence length="356" mass="39384">MDVLSAKLAAASPRFRATLASLENLGTPPQPDGIIFPQLYSFFLHSWTPIVFAIVYFFTTKYLSANSDGKNRITGKRWKVAIVMHNLFLAVYSAWTFVSAAPLIFSAFARSYVADGLTGLTHTFCDSSLAFWSNNTFSRVAYLFYLSKFYEVVDTAIILAKGKRVGMLQSYHHAGAVISMGYAFRSMSMPAWIFVVFNSAIHSIMYLYYVASACRLPFPMILKKNLTRLQITQFLVGGSLAASYLFIALPNTRPAHLQEALAPLFCDMTNASGSSTLNVTSLEFAAREQLVQARVGGSCLVTPNQRLAVWINVLYLIPLTYLFVSFFIDSYRKSAAGQGKKSLKPSSGEAKSVKAE</sequence>
<feature type="transmembrane region" description="Helical" evidence="10">
    <location>
        <begin position="40"/>
        <end position="59"/>
    </location>
</feature>
<dbReference type="PANTHER" id="PTHR11157:SF169">
    <property type="entry name" value="ELONGATION OF FATTY ACIDS PROTEIN"/>
    <property type="match status" value="1"/>
</dbReference>
<dbReference type="EC" id="2.3.1.-" evidence="10"/>
<dbReference type="GO" id="GO:0009922">
    <property type="term" value="F:fatty acid elongase activity"/>
    <property type="evidence" value="ECO:0007669"/>
    <property type="project" value="InterPro"/>
</dbReference>
<proteinExistence type="inferred from homology"/>
<gene>
    <name evidence="12" type="ORF">BQ2448_7571</name>
</gene>
<dbReference type="InterPro" id="IPR002076">
    <property type="entry name" value="ELO_fam"/>
</dbReference>
<keyword evidence="2 10" id="KW-0444">Lipid biosynthesis</keyword>
<keyword evidence="13" id="KW-1185">Reference proteome</keyword>
<feature type="region of interest" description="Disordered" evidence="11">
    <location>
        <begin position="336"/>
        <end position="356"/>
    </location>
</feature>
<dbReference type="AlphaFoldDB" id="A0A238FL93"/>
<keyword evidence="7 10" id="KW-0443">Lipid metabolism</keyword>
<evidence type="ECO:0000256" key="2">
    <source>
        <dbReference type="ARBA" id="ARBA00022516"/>
    </source>
</evidence>
<keyword evidence="9 10" id="KW-0275">Fatty acid biosynthesis</keyword>
<dbReference type="STRING" id="269621.A0A238FL93"/>
<dbReference type="GO" id="GO:0034625">
    <property type="term" value="P:fatty acid elongation, monounsaturated fatty acid"/>
    <property type="evidence" value="ECO:0007669"/>
    <property type="project" value="TreeGrafter"/>
</dbReference>
<dbReference type="Proteomes" id="UP000198372">
    <property type="component" value="Unassembled WGS sequence"/>
</dbReference>
<feature type="transmembrane region" description="Helical" evidence="10">
    <location>
        <begin position="80"/>
        <end position="105"/>
    </location>
</feature>
<feature type="transmembrane region" description="Helical" evidence="10">
    <location>
        <begin position="307"/>
        <end position="328"/>
    </location>
</feature>
<evidence type="ECO:0000256" key="10">
    <source>
        <dbReference type="RuleBase" id="RU361115"/>
    </source>
</evidence>
<keyword evidence="3 10" id="KW-0808">Transferase</keyword>
<feature type="transmembrane region" description="Helical" evidence="10">
    <location>
        <begin position="231"/>
        <end position="249"/>
    </location>
</feature>
<protein>
    <recommendedName>
        <fullName evidence="10">Elongation of fatty acids protein</fullName>
        <ecNumber evidence="10">2.3.1.-</ecNumber>
    </recommendedName>
</protein>
<evidence type="ECO:0000313" key="12">
    <source>
        <dbReference type="EMBL" id="SCV74542.1"/>
    </source>
</evidence>
<dbReference type="GO" id="GO:0034626">
    <property type="term" value="P:fatty acid elongation, polyunsaturated fatty acid"/>
    <property type="evidence" value="ECO:0007669"/>
    <property type="project" value="TreeGrafter"/>
</dbReference>
<dbReference type="GO" id="GO:0019367">
    <property type="term" value="P:fatty acid elongation, saturated fatty acid"/>
    <property type="evidence" value="ECO:0007669"/>
    <property type="project" value="TreeGrafter"/>
</dbReference>
<comment type="similarity">
    <text evidence="10">Belongs to the ELO family.</text>
</comment>
<feature type="transmembrane region" description="Helical" evidence="10">
    <location>
        <begin position="189"/>
        <end position="210"/>
    </location>
</feature>
<keyword evidence="8 10" id="KW-0472">Membrane</keyword>
<dbReference type="GO" id="GO:0030148">
    <property type="term" value="P:sphingolipid biosynthetic process"/>
    <property type="evidence" value="ECO:0007669"/>
    <property type="project" value="TreeGrafter"/>
</dbReference>
<reference evidence="13" key="1">
    <citation type="submission" date="2016-09" db="EMBL/GenBank/DDBJ databases">
        <authorList>
            <person name="Jeantristanb JTB J.-T."/>
            <person name="Ricardo R."/>
        </authorList>
    </citation>
    <scope>NUCLEOTIDE SEQUENCE [LARGE SCALE GENOMIC DNA]</scope>
</reference>
<evidence type="ECO:0000256" key="9">
    <source>
        <dbReference type="ARBA" id="ARBA00023160"/>
    </source>
</evidence>
<organism evidence="12 13">
    <name type="scientific">Microbotryum intermedium</name>
    <dbReference type="NCBI Taxonomy" id="269621"/>
    <lineage>
        <taxon>Eukaryota</taxon>
        <taxon>Fungi</taxon>
        <taxon>Dikarya</taxon>
        <taxon>Basidiomycota</taxon>
        <taxon>Pucciniomycotina</taxon>
        <taxon>Microbotryomycetes</taxon>
        <taxon>Microbotryales</taxon>
        <taxon>Microbotryaceae</taxon>
        <taxon>Microbotryum</taxon>
    </lineage>
</organism>
<evidence type="ECO:0000256" key="11">
    <source>
        <dbReference type="SAM" id="MobiDB-lite"/>
    </source>
</evidence>
<evidence type="ECO:0000256" key="3">
    <source>
        <dbReference type="ARBA" id="ARBA00022679"/>
    </source>
</evidence>
<dbReference type="EMBL" id="FMSP01000023">
    <property type="protein sequence ID" value="SCV74542.1"/>
    <property type="molecule type" value="Genomic_DNA"/>
</dbReference>
<comment type="catalytic activity">
    <reaction evidence="10">
        <text>an acyl-CoA + malonyl-CoA + H(+) = a 3-oxoacyl-CoA + CO2 + CoA</text>
        <dbReference type="Rhea" id="RHEA:50252"/>
        <dbReference type="ChEBI" id="CHEBI:15378"/>
        <dbReference type="ChEBI" id="CHEBI:16526"/>
        <dbReference type="ChEBI" id="CHEBI:57287"/>
        <dbReference type="ChEBI" id="CHEBI:57384"/>
        <dbReference type="ChEBI" id="CHEBI:58342"/>
        <dbReference type="ChEBI" id="CHEBI:90726"/>
    </reaction>
    <physiologicalReaction direction="left-to-right" evidence="10">
        <dbReference type="Rhea" id="RHEA:50253"/>
    </physiologicalReaction>
</comment>
<accession>A0A238FL93</accession>
<dbReference type="Pfam" id="PF01151">
    <property type="entry name" value="ELO"/>
    <property type="match status" value="1"/>
</dbReference>
<keyword evidence="6 10" id="KW-1133">Transmembrane helix</keyword>
<evidence type="ECO:0000256" key="1">
    <source>
        <dbReference type="ARBA" id="ARBA00004141"/>
    </source>
</evidence>
<evidence type="ECO:0000256" key="8">
    <source>
        <dbReference type="ARBA" id="ARBA00023136"/>
    </source>
</evidence>
<dbReference type="PANTHER" id="PTHR11157">
    <property type="entry name" value="FATTY ACID ACYL TRANSFERASE-RELATED"/>
    <property type="match status" value="1"/>
</dbReference>
<keyword evidence="5 10" id="KW-0276">Fatty acid metabolism</keyword>
<evidence type="ECO:0000256" key="4">
    <source>
        <dbReference type="ARBA" id="ARBA00022692"/>
    </source>
</evidence>
<dbReference type="GO" id="GO:0042761">
    <property type="term" value="P:very long-chain fatty acid biosynthetic process"/>
    <property type="evidence" value="ECO:0007669"/>
    <property type="project" value="TreeGrafter"/>
</dbReference>
<evidence type="ECO:0000256" key="7">
    <source>
        <dbReference type="ARBA" id="ARBA00023098"/>
    </source>
</evidence>
<evidence type="ECO:0000256" key="5">
    <source>
        <dbReference type="ARBA" id="ARBA00022832"/>
    </source>
</evidence>
<evidence type="ECO:0000313" key="13">
    <source>
        <dbReference type="Proteomes" id="UP000198372"/>
    </source>
</evidence>
<keyword evidence="4 10" id="KW-0812">Transmembrane</keyword>
<comment type="subcellular location">
    <subcellularLocation>
        <location evidence="1">Membrane</location>
        <topology evidence="1">Multi-pass membrane protein</topology>
    </subcellularLocation>
</comment>
<evidence type="ECO:0000256" key="6">
    <source>
        <dbReference type="ARBA" id="ARBA00022989"/>
    </source>
</evidence>
<dbReference type="OrthoDB" id="10259681at2759"/>
<name>A0A238FL93_9BASI</name>
<dbReference type="GO" id="GO:0005789">
    <property type="term" value="C:endoplasmic reticulum membrane"/>
    <property type="evidence" value="ECO:0007669"/>
    <property type="project" value="TreeGrafter"/>
</dbReference>